<dbReference type="AlphaFoldDB" id="A0A180G6J2"/>
<accession>A0A180G6J2</accession>
<dbReference type="EnsemblFungi" id="PTTG_09992-t43_1">
    <property type="protein sequence ID" value="PTTG_09992-t43_1-p1"/>
    <property type="gene ID" value="PTTG_09992"/>
</dbReference>
<organism evidence="2">
    <name type="scientific">Puccinia triticina (isolate 1-1 / race 1 (BBBD))</name>
    <name type="common">Brown leaf rust fungus</name>
    <dbReference type="NCBI Taxonomy" id="630390"/>
    <lineage>
        <taxon>Eukaryota</taxon>
        <taxon>Fungi</taxon>
        <taxon>Dikarya</taxon>
        <taxon>Basidiomycota</taxon>
        <taxon>Pucciniomycotina</taxon>
        <taxon>Pucciniomycetes</taxon>
        <taxon>Pucciniales</taxon>
        <taxon>Pucciniaceae</taxon>
        <taxon>Puccinia</taxon>
    </lineage>
</organism>
<dbReference type="Proteomes" id="UP000005240">
    <property type="component" value="Unassembled WGS sequence"/>
</dbReference>
<protein>
    <submittedName>
        <fullName evidence="2 3">Uncharacterized protein</fullName>
    </submittedName>
</protein>
<feature type="compositionally biased region" description="Pro residues" evidence="1">
    <location>
        <begin position="68"/>
        <end position="77"/>
    </location>
</feature>
<proteinExistence type="predicted"/>
<dbReference type="VEuPathDB" id="FungiDB:PTTG_09992"/>
<name>A0A180G6J2_PUCT1</name>
<reference evidence="3 4" key="3">
    <citation type="journal article" date="2017" name="G3 (Bethesda)">
        <title>Comparative analysis highlights variable genome content of wheat rusts and divergence of the mating loci.</title>
        <authorList>
            <person name="Cuomo C.A."/>
            <person name="Bakkeren G."/>
            <person name="Khalil H.B."/>
            <person name="Panwar V."/>
            <person name="Joly D."/>
            <person name="Linning R."/>
            <person name="Sakthikumar S."/>
            <person name="Song X."/>
            <person name="Adiconis X."/>
            <person name="Fan L."/>
            <person name="Goldberg J.M."/>
            <person name="Levin J.Z."/>
            <person name="Young S."/>
            <person name="Zeng Q."/>
            <person name="Anikster Y."/>
            <person name="Bruce M."/>
            <person name="Wang M."/>
            <person name="Yin C."/>
            <person name="McCallum B."/>
            <person name="Szabo L.J."/>
            <person name="Hulbert S."/>
            <person name="Chen X."/>
            <person name="Fellers J.P."/>
        </authorList>
    </citation>
    <scope>NUCLEOTIDE SEQUENCE</scope>
    <source>
        <strain evidence="4">Isolate 1-1 / race 1 (BBBD)</strain>
        <strain evidence="3">isolate 1-1 / race 1 (BBBD)</strain>
    </source>
</reference>
<evidence type="ECO:0000313" key="3">
    <source>
        <dbReference type="EnsemblFungi" id="PTTG_09992-t43_1-p1"/>
    </source>
</evidence>
<reference evidence="2" key="2">
    <citation type="submission" date="2016-05" db="EMBL/GenBank/DDBJ databases">
        <title>Comparative analysis highlights variable genome content of wheat rusts and divergence of the mating loci.</title>
        <authorList>
            <person name="Cuomo C.A."/>
            <person name="Bakkeren G."/>
            <person name="Szabo L."/>
            <person name="Khalil H."/>
            <person name="Joly D."/>
            <person name="Goldberg J."/>
            <person name="Young S."/>
            <person name="Zeng Q."/>
            <person name="Fellers J."/>
        </authorList>
    </citation>
    <scope>NUCLEOTIDE SEQUENCE [LARGE SCALE GENOMIC DNA]</scope>
    <source>
        <strain evidence="2">1-1 BBBD Race 1</strain>
    </source>
</reference>
<feature type="non-terminal residue" evidence="2">
    <location>
        <position position="77"/>
    </location>
</feature>
<feature type="region of interest" description="Disordered" evidence="1">
    <location>
        <begin position="37"/>
        <end position="77"/>
    </location>
</feature>
<keyword evidence="4" id="KW-1185">Reference proteome</keyword>
<dbReference type="EMBL" id="ADAS02000232">
    <property type="protein sequence ID" value="OAV87992.1"/>
    <property type="molecule type" value="Genomic_DNA"/>
</dbReference>
<reference evidence="2" key="1">
    <citation type="submission" date="2009-11" db="EMBL/GenBank/DDBJ databases">
        <authorList>
            <consortium name="The Broad Institute Genome Sequencing Platform"/>
            <person name="Ward D."/>
            <person name="Feldgarden M."/>
            <person name="Earl A."/>
            <person name="Young S.K."/>
            <person name="Zeng Q."/>
            <person name="Koehrsen M."/>
            <person name="Alvarado L."/>
            <person name="Berlin A."/>
            <person name="Bochicchio J."/>
            <person name="Borenstein D."/>
            <person name="Chapman S.B."/>
            <person name="Chen Z."/>
            <person name="Engels R."/>
            <person name="Freedman E."/>
            <person name="Gellesch M."/>
            <person name="Goldberg J."/>
            <person name="Griggs A."/>
            <person name="Gujja S."/>
            <person name="Heilman E."/>
            <person name="Heiman D."/>
            <person name="Hepburn T."/>
            <person name="Howarth C."/>
            <person name="Jen D."/>
            <person name="Larson L."/>
            <person name="Lewis B."/>
            <person name="Mehta T."/>
            <person name="Park D."/>
            <person name="Pearson M."/>
            <person name="Roberts A."/>
            <person name="Saif S."/>
            <person name="Shea T."/>
            <person name="Shenoy N."/>
            <person name="Sisk P."/>
            <person name="Stolte C."/>
            <person name="Sykes S."/>
            <person name="Thomson T."/>
            <person name="Walk T."/>
            <person name="White J."/>
            <person name="Yandava C."/>
            <person name="Izard J."/>
            <person name="Baranova O.V."/>
            <person name="Blanton J.M."/>
            <person name="Tanner A.C."/>
            <person name="Dewhirst F.E."/>
            <person name="Haas B."/>
            <person name="Nusbaum C."/>
            <person name="Birren B."/>
        </authorList>
    </citation>
    <scope>NUCLEOTIDE SEQUENCE [LARGE SCALE GENOMIC DNA]</scope>
    <source>
        <strain evidence="2">1-1 BBBD Race 1</strain>
    </source>
</reference>
<feature type="non-terminal residue" evidence="2">
    <location>
        <position position="1"/>
    </location>
</feature>
<evidence type="ECO:0000313" key="2">
    <source>
        <dbReference type="EMBL" id="OAV87992.1"/>
    </source>
</evidence>
<gene>
    <name evidence="2" type="ORF">PTTG_09992</name>
</gene>
<evidence type="ECO:0000256" key="1">
    <source>
        <dbReference type="SAM" id="MobiDB-lite"/>
    </source>
</evidence>
<evidence type="ECO:0000313" key="4">
    <source>
        <dbReference type="Proteomes" id="UP000005240"/>
    </source>
</evidence>
<sequence length="77" mass="7942">TRRTIQESSTGVDLKTQIATSEASALPLSTQIAPIQPTSWPGIAPTAAREESSSTMTALTTAGLDPPLLSPLPPASR</sequence>
<reference evidence="3" key="4">
    <citation type="submission" date="2025-05" db="UniProtKB">
        <authorList>
            <consortium name="EnsemblFungi"/>
        </authorList>
    </citation>
    <scope>IDENTIFICATION</scope>
    <source>
        <strain evidence="3">isolate 1-1 / race 1 (BBBD)</strain>
    </source>
</reference>